<dbReference type="GO" id="GO:0003677">
    <property type="term" value="F:DNA binding"/>
    <property type="evidence" value="ECO:0007669"/>
    <property type="project" value="InterPro"/>
</dbReference>
<dbReference type="PROSITE" id="PS50110">
    <property type="entry name" value="RESPONSE_REGULATORY"/>
    <property type="match status" value="1"/>
</dbReference>
<evidence type="ECO:0000256" key="2">
    <source>
        <dbReference type="ARBA" id="ARBA00024867"/>
    </source>
</evidence>
<dbReference type="SUPFAM" id="SSF52172">
    <property type="entry name" value="CheY-like"/>
    <property type="match status" value="1"/>
</dbReference>
<dbReference type="SMART" id="SM00448">
    <property type="entry name" value="REC"/>
    <property type="match status" value="1"/>
</dbReference>
<dbReference type="EMBL" id="WUQX01000001">
    <property type="protein sequence ID" value="MXP77740.1"/>
    <property type="molecule type" value="Genomic_DNA"/>
</dbReference>
<dbReference type="Proteomes" id="UP000460412">
    <property type="component" value="Unassembled WGS sequence"/>
</dbReference>
<sequence length="254" mass="29276">MMKEVHKMLRLAICDDDSTDLAKTSETIKEWCQYQNHPEIKIHSFRSPYNLLDSVSGGEAYDIFLLDILMPDMTGISLGEQLTRLLAEPLIVYVSSSNDYYPDAFRLFAFNYICKPVSKDNLFPVLDKLSYRYEQQKNNVFLLKTSDGIRQIPLHTIVYAELLSHVCHLHLADGTHLKSLYLRSGFNQFLAPVLEHPNFLKTHTSFVVNLDYSSRLTTGFLSLTTGNKIPVARSFAAKVRQRYIDYWLQEVKEP</sequence>
<dbReference type="AlphaFoldDB" id="A0A7X3SKU4"/>
<evidence type="ECO:0000313" key="5">
    <source>
        <dbReference type="EMBL" id="MXP77740.1"/>
    </source>
</evidence>
<protein>
    <recommendedName>
        <fullName evidence="1">Stage 0 sporulation protein A homolog</fullName>
    </recommendedName>
</protein>
<dbReference type="InterPro" id="IPR046947">
    <property type="entry name" value="LytR-like"/>
</dbReference>
<dbReference type="Gene3D" id="2.40.50.1020">
    <property type="entry name" value="LytTr DNA-binding domain"/>
    <property type="match status" value="1"/>
</dbReference>
<dbReference type="PANTHER" id="PTHR37299">
    <property type="entry name" value="TRANSCRIPTIONAL REGULATOR-RELATED"/>
    <property type="match status" value="1"/>
</dbReference>
<dbReference type="InterPro" id="IPR011006">
    <property type="entry name" value="CheY-like_superfamily"/>
</dbReference>
<keyword evidence="3" id="KW-0597">Phosphoprotein</keyword>
<feature type="domain" description="Response regulatory" evidence="4">
    <location>
        <begin position="10"/>
        <end position="130"/>
    </location>
</feature>
<dbReference type="GO" id="GO:0000156">
    <property type="term" value="F:phosphorelay response regulator activity"/>
    <property type="evidence" value="ECO:0007669"/>
    <property type="project" value="InterPro"/>
</dbReference>
<gene>
    <name evidence="5" type="ORF">GN277_21020</name>
</gene>
<proteinExistence type="predicted"/>
<evidence type="ECO:0000313" key="6">
    <source>
        <dbReference type="Proteomes" id="UP000460412"/>
    </source>
</evidence>
<keyword evidence="6" id="KW-1185">Reference proteome</keyword>
<accession>A0A7X3SKU4</accession>
<feature type="modified residue" description="4-aspartylphosphate" evidence="3">
    <location>
        <position position="67"/>
    </location>
</feature>
<evidence type="ECO:0000256" key="3">
    <source>
        <dbReference type="PROSITE-ProRule" id="PRU00169"/>
    </source>
</evidence>
<comment type="caution">
    <text evidence="5">The sequence shown here is derived from an EMBL/GenBank/DDBJ whole genome shotgun (WGS) entry which is preliminary data.</text>
</comment>
<evidence type="ECO:0000256" key="1">
    <source>
        <dbReference type="ARBA" id="ARBA00018672"/>
    </source>
</evidence>
<dbReference type="SMART" id="SM00850">
    <property type="entry name" value="LytTR"/>
    <property type="match status" value="1"/>
</dbReference>
<dbReference type="InterPro" id="IPR001789">
    <property type="entry name" value="Sig_transdc_resp-reg_receiver"/>
</dbReference>
<dbReference type="Pfam" id="PF00072">
    <property type="entry name" value="Response_reg"/>
    <property type="match status" value="1"/>
</dbReference>
<evidence type="ECO:0000259" key="4">
    <source>
        <dbReference type="PROSITE" id="PS50110"/>
    </source>
</evidence>
<dbReference type="Gene3D" id="3.40.50.2300">
    <property type="match status" value="1"/>
</dbReference>
<reference evidence="5 6" key="1">
    <citation type="submission" date="2019-12" db="EMBL/GenBank/DDBJ databases">
        <title>Sporaefaciens musculi gen. nov., sp. nov., a novel bacterium isolated from the caecum of an obese mouse.</title>
        <authorList>
            <person name="Rasmussen T.S."/>
            <person name="Streidl T."/>
            <person name="Hitch T.C.A."/>
            <person name="Wortmann E."/>
            <person name="Deptula P."/>
            <person name="Hansen M."/>
            <person name="Nielsen D.S."/>
            <person name="Clavel T."/>
            <person name="Vogensen F.K."/>
        </authorList>
    </citation>
    <scope>NUCLEOTIDE SEQUENCE [LARGE SCALE GENOMIC DNA]</scope>
    <source>
        <strain evidence="5 6">WCA-9-b2</strain>
    </source>
</reference>
<dbReference type="InterPro" id="IPR007492">
    <property type="entry name" value="LytTR_DNA-bd_dom"/>
</dbReference>
<name>A0A7X3SKU4_9FIRM</name>
<organism evidence="5 6">
    <name type="scientific">Sporofaciens musculi</name>
    <dbReference type="NCBI Taxonomy" id="2681861"/>
    <lineage>
        <taxon>Bacteria</taxon>
        <taxon>Bacillati</taxon>
        <taxon>Bacillota</taxon>
        <taxon>Clostridia</taxon>
        <taxon>Lachnospirales</taxon>
        <taxon>Lachnospiraceae</taxon>
        <taxon>Sporofaciens</taxon>
    </lineage>
</organism>
<comment type="function">
    <text evidence="2">May play the central regulatory role in sporulation. It may be an element of the effector pathway responsible for the activation of sporulation genes in response to nutritional stress. Spo0A may act in concert with spo0H (a sigma factor) to control the expression of some genes that are critical to the sporulation process.</text>
</comment>
<dbReference type="Pfam" id="PF04397">
    <property type="entry name" value="LytTR"/>
    <property type="match status" value="1"/>
</dbReference>
<dbReference type="PANTHER" id="PTHR37299:SF1">
    <property type="entry name" value="STAGE 0 SPORULATION PROTEIN A HOMOLOG"/>
    <property type="match status" value="1"/>
</dbReference>